<dbReference type="HOGENOM" id="CLU_963686_0_0_1"/>
<dbReference type="AlphaFoldDB" id="A0A0C9W577"/>
<proteinExistence type="predicted"/>
<dbReference type="EMBL" id="KN837105">
    <property type="protein sequence ID" value="KIJ46913.1"/>
    <property type="molecule type" value="Genomic_DNA"/>
</dbReference>
<name>A0A0C9W577_SPHS4</name>
<keyword evidence="2" id="KW-1185">Reference proteome</keyword>
<sequence length="289" mass="32594">MFLVEKLLIAIEGFKVYDTEYEELCKNTKPELLAEWQSLSTKPQCNKNGTVSSVYCPDTVLMPTQSDILAQLTAQEQGELIINGKEVRSSNVTTLLADGFGIVESQLHIKQLAHEKRGHQLSSSEIAQLERLRSSVWSQIETWLSLAKNLLPSLASEYDLLSDQLGETGQPEEISLKFPSSFMSEQLSLWDLMEPARLERRLHEGQAYDALHRLRQALVHISGNALAHSEHTKGQKNATRAAHIINRQASDVHKHRDTYNHAREALCNLGMSKNDPIFRILKEEDLTIA</sequence>
<reference evidence="1 2" key="1">
    <citation type="submission" date="2014-06" db="EMBL/GenBank/DDBJ databases">
        <title>Evolutionary Origins and Diversification of the Mycorrhizal Mutualists.</title>
        <authorList>
            <consortium name="DOE Joint Genome Institute"/>
            <consortium name="Mycorrhizal Genomics Consortium"/>
            <person name="Kohler A."/>
            <person name="Kuo A."/>
            <person name="Nagy L.G."/>
            <person name="Floudas D."/>
            <person name="Copeland A."/>
            <person name="Barry K.W."/>
            <person name="Cichocki N."/>
            <person name="Veneault-Fourrey C."/>
            <person name="LaButti K."/>
            <person name="Lindquist E.A."/>
            <person name="Lipzen A."/>
            <person name="Lundell T."/>
            <person name="Morin E."/>
            <person name="Murat C."/>
            <person name="Riley R."/>
            <person name="Ohm R."/>
            <person name="Sun H."/>
            <person name="Tunlid A."/>
            <person name="Henrissat B."/>
            <person name="Grigoriev I.V."/>
            <person name="Hibbett D.S."/>
            <person name="Martin F."/>
        </authorList>
    </citation>
    <scope>NUCLEOTIDE SEQUENCE [LARGE SCALE GENOMIC DNA]</scope>
    <source>
        <strain evidence="1 2">SS14</strain>
    </source>
</reference>
<evidence type="ECO:0000313" key="2">
    <source>
        <dbReference type="Proteomes" id="UP000054279"/>
    </source>
</evidence>
<organism evidence="1 2">
    <name type="scientific">Sphaerobolus stellatus (strain SS14)</name>
    <dbReference type="NCBI Taxonomy" id="990650"/>
    <lineage>
        <taxon>Eukaryota</taxon>
        <taxon>Fungi</taxon>
        <taxon>Dikarya</taxon>
        <taxon>Basidiomycota</taxon>
        <taxon>Agaricomycotina</taxon>
        <taxon>Agaricomycetes</taxon>
        <taxon>Phallomycetidae</taxon>
        <taxon>Geastrales</taxon>
        <taxon>Sphaerobolaceae</taxon>
        <taxon>Sphaerobolus</taxon>
    </lineage>
</organism>
<accession>A0A0C9W577</accession>
<protein>
    <submittedName>
        <fullName evidence="1">Uncharacterized protein</fullName>
    </submittedName>
</protein>
<gene>
    <name evidence="1" type="ORF">M422DRAFT_46024</name>
</gene>
<evidence type="ECO:0000313" key="1">
    <source>
        <dbReference type="EMBL" id="KIJ46913.1"/>
    </source>
</evidence>
<dbReference type="Proteomes" id="UP000054279">
    <property type="component" value="Unassembled WGS sequence"/>
</dbReference>